<protein>
    <submittedName>
        <fullName evidence="2">Uncharacterized protein</fullName>
    </submittedName>
</protein>
<keyword evidence="3" id="KW-1185">Reference proteome</keyword>
<organism evidence="2 3">
    <name type="scientific">Cirrhinus molitorella</name>
    <name type="common">mud carp</name>
    <dbReference type="NCBI Taxonomy" id="172907"/>
    <lineage>
        <taxon>Eukaryota</taxon>
        <taxon>Metazoa</taxon>
        <taxon>Chordata</taxon>
        <taxon>Craniata</taxon>
        <taxon>Vertebrata</taxon>
        <taxon>Euteleostomi</taxon>
        <taxon>Actinopterygii</taxon>
        <taxon>Neopterygii</taxon>
        <taxon>Teleostei</taxon>
        <taxon>Ostariophysi</taxon>
        <taxon>Cypriniformes</taxon>
        <taxon>Cyprinidae</taxon>
        <taxon>Labeoninae</taxon>
        <taxon>Labeonini</taxon>
        <taxon>Cirrhinus</taxon>
    </lineage>
</organism>
<proteinExistence type="predicted"/>
<evidence type="ECO:0000313" key="3">
    <source>
        <dbReference type="Proteomes" id="UP001187343"/>
    </source>
</evidence>
<reference evidence="2" key="1">
    <citation type="submission" date="2023-08" db="EMBL/GenBank/DDBJ databases">
        <title>Chromosome-level Genome Assembly of mud carp (Cirrhinus molitorella).</title>
        <authorList>
            <person name="Liu H."/>
        </authorList>
    </citation>
    <scope>NUCLEOTIDE SEQUENCE</scope>
    <source>
        <strain evidence="2">Prfri</strain>
        <tissue evidence="2">Muscle</tissue>
    </source>
</reference>
<feature type="compositionally biased region" description="Basic and acidic residues" evidence="1">
    <location>
        <begin position="1"/>
        <end position="10"/>
    </location>
</feature>
<accession>A0AA88PT85</accession>
<evidence type="ECO:0000313" key="2">
    <source>
        <dbReference type="EMBL" id="KAK2894851.1"/>
    </source>
</evidence>
<sequence>MTLKPIKEQQGRGASRTGLKTTALDRSERPEASIIACASNPREDDLKTASTSKASITKHLGDVDAQQIIDQQHLMTGH</sequence>
<evidence type="ECO:0000256" key="1">
    <source>
        <dbReference type="SAM" id="MobiDB-lite"/>
    </source>
</evidence>
<dbReference type="Proteomes" id="UP001187343">
    <property type="component" value="Unassembled WGS sequence"/>
</dbReference>
<feature type="region of interest" description="Disordered" evidence="1">
    <location>
        <begin position="1"/>
        <end position="33"/>
    </location>
</feature>
<dbReference type="EMBL" id="JAUYZG010000011">
    <property type="protein sequence ID" value="KAK2894851.1"/>
    <property type="molecule type" value="Genomic_DNA"/>
</dbReference>
<gene>
    <name evidence="2" type="ORF">Q8A67_012080</name>
</gene>
<comment type="caution">
    <text evidence="2">The sequence shown here is derived from an EMBL/GenBank/DDBJ whole genome shotgun (WGS) entry which is preliminary data.</text>
</comment>
<dbReference type="AlphaFoldDB" id="A0AA88PT85"/>
<name>A0AA88PT85_9TELE</name>